<evidence type="ECO:0000259" key="11">
    <source>
        <dbReference type="PROSITE" id="PS50235"/>
    </source>
</evidence>
<evidence type="ECO:0000313" key="13">
    <source>
        <dbReference type="EMBL" id="KAH6586469.1"/>
    </source>
</evidence>
<evidence type="ECO:0000256" key="4">
    <source>
        <dbReference type="ARBA" id="ARBA00022728"/>
    </source>
</evidence>
<feature type="region of interest" description="Disordered" evidence="10">
    <location>
        <begin position="1"/>
        <end position="20"/>
    </location>
</feature>
<keyword evidence="4" id="KW-0747">Spliceosome</keyword>
<dbReference type="Gene3D" id="3.30.40.10">
    <property type="entry name" value="Zinc/RING finger domain, C3HC4 (zinc finger)"/>
    <property type="match status" value="1"/>
</dbReference>
<dbReference type="PROSITE" id="PS50271">
    <property type="entry name" value="ZF_UBP"/>
    <property type="match status" value="1"/>
</dbReference>
<keyword evidence="2" id="KW-0507">mRNA processing</keyword>
<dbReference type="EMBL" id="JAFCIX010000573">
    <property type="protein sequence ID" value="KAH6586469.1"/>
    <property type="molecule type" value="Genomic_DNA"/>
</dbReference>
<proteinExistence type="predicted"/>
<keyword evidence="14" id="KW-1185">Reference proteome</keyword>
<accession>A0ABQ8ETT0</accession>
<evidence type="ECO:0000256" key="9">
    <source>
        <dbReference type="PROSITE-ProRule" id="PRU00502"/>
    </source>
</evidence>
<dbReference type="InterPro" id="IPR050185">
    <property type="entry name" value="Ub_carboxyl-term_hydrolase"/>
</dbReference>
<name>A0ABQ8ETT0_9FUNG</name>
<gene>
    <name evidence="13" type="ORF">BASA50_000424</name>
</gene>
<dbReference type="PANTHER" id="PTHR21646:SF16">
    <property type="entry name" value="U4_U6.U5 TRI-SNRNP-ASSOCIATED PROTEIN 2"/>
    <property type="match status" value="1"/>
</dbReference>
<dbReference type="PROSITE" id="PS50235">
    <property type="entry name" value="USP_3"/>
    <property type="match status" value="1"/>
</dbReference>
<reference evidence="13 14" key="1">
    <citation type="submission" date="2021-02" db="EMBL/GenBank/DDBJ databases">
        <title>Variation within the Batrachochytrium salamandrivorans European outbreak.</title>
        <authorList>
            <person name="Kelly M."/>
            <person name="Pasmans F."/>
            <person name="Shea T.P."/>
            <person name="Munoz J.F."/>
            <person name="Carranza S."/>
            <person name="Cuomo C.A."/>
            <person name="Martel A."/>
        </authorList>
    </citation>
    <scope>NUCLEOTIDE SEQUENCE [LARGE SCALE GENOMIC DNA]</scope>
    <source>
        <strain evidence="13 14">AMFP18/2</strain>
    </source>
</reference>
<feature type="region of interest" description="Disordered" evidence="10">
    <location>
        <begin position="27"/>
        <end position="89"/>
    </location>
</feature>
<protein>
    <recommendedName>
        <fullName evidence="15">USP domain-containing protein</fullName>
    </recommendedName>
</protein>
<evidence type="ECO:0008006" key="15">
    <source>
        <dbReference type="Google" id="ProtNLM"/>
    </source>
</evidence>
<dbReference type="Gene3D" id="3.90.70.10">
    <property type="entry name" value="Cysteine proteinases"/>
    <property type="match status" value="1"/>
</dbReference>
<evidence type="ECO:0000256" key="8">
    <source>
        <dbReference type="ARBA" id="ARBA00023242"/>
    </source>
</evidence>
<evidence type="ECO:0000313" key="14">
    <source>
        <dbReference type="Proteomes" id="UP001648503"/>
    </source>
</evidence>
<feature type="compositionally biased region" description="Polar residues" evidence="10">
    <location>
        <begin position="27"/>
        <end position="55"/>
    </location>
</feature>
<comment type="caution">
    <text evidence="13">The sequence shown here is derived from an EMBL/GenBank/DDBJ whole genome shotgun (WGS) entry which is preliminary data.</text>
</comment>
<dbReference type="InterPro" id="IPR013083">
    <property type="entry name" value="Znf_RING/FYVE/PHD"/>
</dbReference>
<dbReference type="InterPro" id="IPR001607">
    <property type="entry name" value="Znf_UBP"/>
</dbReference>
<evidence type="ECO:0000256" key="6">
    <source>
        <dbReference type="ARBA" id="ARBA00022833"/>
    </source>
</evidence>
<dbReference type="Pfam" id="PF00443">
    <property type="entry name" value="UCH"/>
    <property type="match status" value="1"/>
</dbReference>
<feature type="domain" description="USP" evidence="11">
    <location>
        <begin position="237"/>
        <end position="548"/>
    </location>
</feature>
<dbReference type="PANTHER" id="PTHR21646">
    <property type="entry name" value="UBIQUITIN CARBOXYL-TERMINAL HYDROLASE"/>
    <property type="match status" value="1"/>
</dbReference>
<keyword evidence="3" id="KW-0479">Metal-binding</keyword>
<keyword evidence="6" id="KW-0862">Zinc</keyword>
<keyword evidence="5 9" id="KW-0863">Zinc-finger</keyword>
<dbReference type="Proteomes" id="UP001648503">
    <property type="component" value="Unassembled WGS sequence"/>
</dbReference>
<feature type="domain" description="UBP-type" evidence="12">
    <location>
        <begin position="115"/>
        <end position="212"/>
    </location>
</feature>
<dbReference type="InterPro" id="IPR033809">
    <property type="entry name" value="USP39"/>
</dbReference>
<keyword evidence="7" id="KW-0508">mRNA splicing</keyword>
<evidence type="ECO:0000259" key="12">
    <source>
        <dbReference type="PROSITE" id="PS50271"/>
    </source>
</evidence>
<dbReference type="InterPro" id="IPR028889">
    <property type="entry name" value="USP"/>
</dbReference>
<evidence type="ECO:0000256" key="3">
    <source>
        <dbReference type="ARBA" id="ARBA00022723"/>
    </source>
</evidence>
<evidence type="ECO:0000256" key="5">
    <source>
        <dbReference type="ARBA" id="ARBA00022771"/>
    </source>
</evidence>
<comment type="subcellular location">
    <subcellularLocation>
        <location evidence="1">Nucleus</location>
    </subcellularLocation>
</comment>
<dbReference type="SUPFAM" id="SSF57850">
    <property type="entry name" value="RING/U-box"/>
    <property type="match status" value="1"/>
</dbReference>
<dbReference type="InterPro" id="IPR038765">
    <property type="entry name" value="Papain-like_cys_pep_sf"/>
</dbReference>
<evidence type="ECO:0000256" key="2">
    <source>
        <dbReference type="ARBA" id="ARBA00022664"/>
    </source>
</evidence>
<dbReference type="SMART" id="SM00290">
    <property type="entry name" value="ZnF_UBP"/>
    <property type="match status" value="1"/>
</dbReference>
<dbReference type="Pfam" id="PF02148">
    <property type="entry name" value="zf-UBP"/>
    <property type="match status" value="1"/>
</dbReference>
<sequence length="557" mass="62246">MPANLGEKHHIDTEVTDEAKVHHEDATTLTAKSGDQLQATKKSVRWSSNNMSSLDSIDDNNLESATGSHQKRRRGLGEASNKDGQASTEQALGVSQGIDGGTDGGADGCHFSQDLRGLYLDTINRARLDFDFEKLCSVSLSNINVYACLVCGKYFQGRGRSSNAYYHSMGENHHVFINLDTLNVYVLPELYRVDDSSLNDIKYVIKPTFSEKAVQMLDSHSIHSYDLNNKMYLPGFVGLNNIKENDYINVIVQSFSHVGLIRDYFLLQKYTGSSELVSRFGLLLRKMWSSRAFKGQVSPHELIQEISNASSKRFKLGEQADPAQFLSWLINKLHLGMSSKGDHAPSIIQQAFQGELRIESTPIALDQGTGENTISDSVLPTTSISPFWFLTLDLPAPPLFTDEAEKNIIPQIPLTTLLAKFDGKTVHKTSTTSTIYKIQKLPRYLIFCFKRFSKNNWNASEKNPTIVNFPIKNLDMTDYVEGGVNCRYDLIANICHEGKPGTGNGSYKVHLASKEKGRWLQIQDLFVEEIMAQMIILSETYIQIWVKSSSVGSTDEV</sequence>
<evidence type="ECO:0000256" key="1">
    <source>
        <dbReference type="ARBA" id="ARBA00004123"/>
    </source>
</evidence>
<organism evidence="13 14">
    <name type="scientific">Batrachochytrium salamandrivorans</name>
    <dbReference type="NCBI Taxonomy" id="1357716"/>
    <lineage>
        <taxon>Eukaryota</taxon>
        <taxon>Fungi</taxon>
        <taxon>Fungi incertae sedis</taxon>
        <taxon>Chytridiomycota</taxon>
        <taxon>Chytridiomycota incertae sedis</taxon>
        <taxon>Chytridiomycetes</taxon>
        <taxon>Rhizophydiales</taxon>
        <taxon>Rhizophydiales incertae sedis</taxon>
        <taxon>Batrachochytrium</taxon>
    </lineage>
</organism>
<dbReference type="InterPro" id="IPR001394">
    <property type="entry name" value="Peptidase_C19_UCH"/>
</dbReference>
<evidence type="ECO:0000256" key="10">
    <source>
        <dbReference type="SAM" id="MobiDB-lite"/>
    </source>
</evidence>
<dbReference type="SUPFAM" id="SSF54001">
    <property type="entry name" value="Cysteine proteinases"/>
    <property type="match status" value="1"/>
</dbReference>
<keyword evidence="8" id="KW-0539">Nucleus</keyword>
<dbReference type="CDD" id="cd02669">
    <property type="entry name" value="Peptidase_C19M"/>
    <property type="match status" value="1"/>
</dbReference>
<evidence type="ECO:0000256" key="7">
    <source>
        <dbReference type="ARBA" id="ARBA00023187"/>
    </source>
</evidence>